<name>A0A8J4P7V3_APTPA</name>
<dbReference type="Gene3D" id="4.10.60.10">
    <property type="entry name" value="Zinc finger, CCHC-type"/>
    <property type="match status" value="1"/>
</dbReference>
<reference evidence="2" key="1">
    <citation type="journal article" date="2019" name="Gigascience">
        <title>High-coverage genomes to elucidate the evolution of penguins.</title>
        <authorList>
            <person name="Pan H."/>
            <person name="Cole T.L."/>
            <person name="Bi X."/>
            <person name="Fang M."/>
            <person name="Zhou C."/>
            <person name="Yang Z."/>
            <person name="Ksepka D.T."/>
            <person name="Hart T."/>
            <person name="Bouzat J.L."/>
            <person name="Argilla L.S."/>
            <person name="Bertelsen M.F."/>
            <person name="Boersma P.D."/>
            <person name="Bost C.A."/>
            <person name="Cherel Y."/>
            <person name="Dann P."/>
            <person name="Fiddaman S.R."/>
            <person name="Howard P."/>
            <person name="Labuschagne K."/>
            <person name="Mattern T."/>
            <person name="Miller G."/>
            <person name="Parker P."/>
            <person name="Phillips R.A."/>
            <person name="Quillfeldt P."/>
            <person name="Ryan P.G."/>
            <person name="Taylor H."/>
            <person name="Thompson D.R."/>
            <person name="Young M.J."/>
            <person name="Ellegaard M.R."/>
            <person name="Gilbert M.T.P."/>
            <person name="Sinding M.S."/>
            <person name="Pacheco G."/>
            <person name="Shepherd L.D."/>
            <person name="Tennyson A.J.D."/>
            <person name="Grosser S."/>
            <person name="Kay E."/>
            <person name="Nupen L.J."/>
            <person name="Ellenberg U."/>
            <person name="Houston D.M."/>
            <person name="Reeve A.H."/>
            <person name="Johnson K."/>
            <person name="Masello J.F."/>
            <person name="Stracke T."/>
            <person name="McKinlay B."/>
            <person name="Borboroglu P.G."/>
            <person name="Zhang D.X."/>
            <person name="Zhang G."/>
        </authorList>
    </citation>
    <scope>NUCLEOTIDE SEQUENCE</scope>
    <source>
        <strain evidence="2">KP FORT 001</strain>
    </source>
</reference>
<feature type="non-terminal residue" evidence="2">
    <location>
        <position position="1"/>
    </location>
</feature>
<dbReference type="InterPro" id="IPR036875">
    <property type="entry name" value="Znf_CCHC_sf"/>
</dbReference>
<dbReference type="GO" id="GO:0008270">
    <property type="term" value="F:zinc ion binding"/>
    <property type="evidence" value="ECO:0007669"/>
    <property type="project" value="InterPro"/>
</dbReference>
<dbReference type="Proteomes" id="UP000751161">
    <property type="component" value="Unassembled WGS sequence"/>
</dbReference>
<proteinExistence type="predicted"/>
<evidence type="ECO:0000313" key="3">
    <source>
        <dbReference type="Proteomes" id="UP000751161"/>
    </source>
</evidence>
<dbReference type="GO" id="GO:0003676">
    <property type="term" value="F:nucleic acid binding"/>
    <property type="evidence" value="ECO:0007669"/>
    <property type="project" value="InterPro"/>
</dbReference>
<keyword evidence="3" id="KW-1185">Reference proteome</keyword>
<protein>
    <submittedName>
        <fullName evidence="2">Uncharacterized protein</fullName>
    </submittedName>
</protein>
<organism evidence="2 3">
    <name type="scientific">Aptenodytes patagonicus</name>
    <name type="common">King penguin</name>
    <dbReference type="NCBI Taxonomy" id="9234"/>
    <lineage>
        <taxon>Eukaryota</taxon>
        <taxon>Metazoa</taxon>
        <taxon>Chordata</taxon>
        <taxon>Craniata</taxon>
        <taxon>Vertebrata</taxon>
        <taxon>Euteleostomi</taxon>
        <taxon>Archelosauria</taxon>
        <taxon>Archosauria</taxon>
        <taxon>Dinosauria</taxon>
        <taxon>Saurischia</taxon>
        <taxon>Theropoda</taxon>
        <taxon>Coelurosauria</taxon>
        <taxon>Aves</taxon>
        <taxon>Neognathae</taxon>
        <taxon>Neoaves</taxon>
        <taxon>Aequornithes</taxon>
        <taxon>Sphenisciformes</taxon>
        <taxon>Spheniscidae</taxon>
        <taxon>Aptenodytes</taxon>
    </lineage>
</organism>
<sequence>GWSGVGQGVNSSNHTPLDTNQCAYCRKEEHWKSECPQRRKSFAESSEGGQESDANWIMLGTSD</sequence>
<evidence type="ECO:0000313" key="2">
    <source>
        <dbReference type="EMBL" id="KAF1660862.1"/>
    </source>
</evidence>
<evidence type="ECO:0000256" key="1">
    <source>
        <dbReference type="SAM" id="MobiDB-lite"/>
    </source>
</evidence>
<dbReference type="EMBL" id="VULM01009031">
    <property type="protein sequence ID" value="KAF1660862.1"/>
    <property type="molecule type" value="Genomic_DNA"/>
</dbReference>
<dbReference type="SUPFAM" id="SSF57756">
    <property type="entry name" value="Retrovirus zinc finger-like domains"/>
    <property type="match status" value="1"/>
</dbReference>
<feature type="region of interest" description="Disordered" evidence="1">
    <location>
        <begin position="36"/>
        <end position="63"/>
    </location>
</feature>
<feature type="compositionally biased region" description="Polar residues" evidence="1">
    <location>
        <begin position="43"/>
        <end position="53"/>
    </location>
</feature>
<dbReference type="AlphaFoldDB" id="A0A8J4P7V3"/>
<accession>A0A8J4P7V3</accession>
<gene>
    <name evidence="2" type="ORF">FQA23_0015105</name>
</gene>
<comment type="caution">
    <text evidence="2">The sequence shown here is derived from an EMBL/GenBank/DDBJ whole genome shotgun (WGS) entry which is preliminary data.</text>
</comment>
<feature type="non-terminal residue" evidence="2">
    <location>
        <position position="63"/>
    </location>
</feature>